<proteinExistence type="predicted"/>
<sequence>MRILRKPMADFSDGVLARLERLLSILDEHAEKRVAREIRKLAAANEILRGTTKALPKDITKMSESGASIELADYVRAVMGLQPNHGATLPKLLLGVFKAWLTAKLKKISKSPASS</sequence>
<name>A0A6I2R884_FLAPL</name>
<organism evidence="1 2">
    <name type="scientific">Flavonifractor plautii</name>
    <name type="common">Fusobacterium plautii</name>
    <dbReference type="NCBI Taxonomy" id="292800"/>
    <lineage>
        <taxon>Bacteria</taxon>
        <taxon>Bacillati</taxon>
        <taxon>Bacillota</taxon>
        <taxon>Clostridia</taxon>
        <taxon>Eubacteriales</taxon>
        <taxon>Oscillospiraceae</taxon>
        <taxon>Flavonifractor</taxon>
    </lineage>
</organism>
<reference evidence="1 2" key="1">
    <citation type="journal article" date="2019" name="Nat. Med.">
        <title>A library of human gut bacterial isolates paired with longitudinal multiomics data enables mechanistic microbiome research.</title>
        <authorList>
            <person name="Poyet M."/>
            <person name="Groussin M."/>
            <person name="Gibbons S.M."/>
            <person name="Avila-Pacheco J."/>
            <person name="Jiang X."/>
            <person name="Kearney S.M."/>
            <person name="Perrotta A.R."/>
            <person name="Berdy B."/>
            <person name="Zhao S."/>
            <person name="Lieberman T.D."/>
            <person name="Swanson P.K."/>
            <person name="Smith M."/>
            <person name="Roesemann S."/>
            <person name="Alexander J.E."/>
            <person name="Rich S.A."/>
            <person name="Livny J."/>
            <person name="Vlamakis H."/>
            <person name="Clish C."/>
            <person name="Bullock K."/>
            <person name="Deik A."/>
            <person name="Scott J."/>
            <person name="Pierce K.A."/>
            <person name="Xavier R.J."/>
            <person name="Alm E.J."/>
        </authorList>
    </citation>
    <scope>NUCLEOTIDE SEQUENCE [LARGE SCALE GENOMIC DNA]</scope>
    <source>
        <strain evidence="1 2">BIOML-A2</strain>
    </source>
</reference>
<protein>
    <submittedName>
        <fullName evidence="1">Uncharacterized protein</fullName>
    </submittedName>
</protein>
<accession>A0A6I2R884</accession>
<dbReference type="EMBL" id="WKPR01000061">
    <property type="protein sequence ID" value="MSB22958.1"/>
    <property type="molecule type" value="Genomic_DNA"/>
</dbReference>
<dbReference type="AlphaFoldDB" id="A0A6I2R884"/>
<dbReference type="Proteomes" id="UP000434475">
    <property type="component" value="Unassembled WGS sequence"/>
</dbReference>
<evidence type="ECO:0000313" key="1">
    <source>
        <dbReference type="EMBL" id="MSB22958.1"/>
    </source>
</evidence>
<evidence type="ECO:0000313" key="2">
    <source>
        <dbReference type="Proteomes" id="UP000434475"/>
    </source>
</evidence>
<dbReference type="RefSeq" id="WP_108981742.1">
    <property type="nucleotide sequence ID" value="NZ_JAQLWY010000055.1"/>
</dbReference>
<comment type="caution">
    <text evidence="1">The sequence shown here is derived from an EMBL/GenBank/DDBJ whole genome shotgun (WGS) entry which is preliminary data.</text>
</comment>
<gene>
    <name evidence="1" type="ORF">GKE97_26310</name>
</gene>